<gene>
    <name evidence="3" type="ORF">OUY22_06200</name>
</gene>
<dbReference type="Gene3D" id="3.20.20.80">
    <property type="entry name" value="Glycosidases"/>
    <property type="match status" value="1"/>
</dbReference>
<evidence type="ECO:0008006" key="5">
    <source>
        <dbReference type="Google" id="ProtNLM"/>
    </source>
</evidence>
<dbReference type="PANTHER" id="PTHR42976">
    <property type="entry name" value="BIFUNCTIONAL CHITINASE/LYSOZYME-RELATED"/>
    <property type="match status" value="1"/>
</dbReference>
<evidence type="ECO:0000256" key="1">
    <source>
        <dbReference type="SAM" id="MobiDB-lite"/>
    </source>
</evidence>
<keyword evidence="4" id="KW-1185">Reference proteome</keyword>
<dbReference type="Proteomes" id="UP001144036">
    <property type="component" value="Unassembled WGS sequence"/>
</dbReference>
<feature type="chain" id="PRO_5047216079" description="Chitinase" evidence="2">
    <location>
        <begin position="33"/>
        <end position="346"/>
    </location>
</feature>
<feature type="signal peptide" evidence="2">
    <location>
        <begin position="1"/>
        <end position="32"/>
    </location>
</feature>
<keyword evidence="2" id="KW-0732">Signal</keyword>
<name>A0ABT4S7M4_9ACTN</name>
<evidence type="ECO:0000313" key="4">
    <source>
        <dbReference type="Proteomes" id="UP001144036"/>
    </source>
</evidence>
<feature type="compositionally biased region" description="Pro residues" evidence="1">
    <location>
        <begin position="59"/>
        <end position="79"/>
    </location>
</feature>
<dbReference type="InterPro" id="IPR052750">
    <property type="entry name" value="GH18_Chitinase"/>
</dbReference>
<dbReference type="PANTHER" id="PTHR42976:SF1">
    <property type="entry name" value="GH18 DOMAIN-CONTAINING PROTEIN-RELATED"/>
    <property type="match status" value="1"/>
</dbReference>
<protein>
    <recommendedName>
        <fullName evidence="5">Chitinase</fullName>
    </recommendedName>
</protein>
<dbReference type="EMBL" id="JAPNNL010000015">
    <property type="protein sequence ID" value="MDA0633005.1"/>
    <property type="molecule type" value="Genomic_DNA"/>
</dbReference>
<accession>A0ABT4S7M4</accession>
<feature type="region of interest" description="Disordered" evidence="1">
    <location>
        <begin position="43"/>
        <end position="88"/>
    </location>
</feature>
<comment type="caution">
    <text evidence="3">The sequence shown here is derived from an EMBL/GenBank/DDBJ whole genome shotgun (WGS) entry which is preliminary data.</text>
</comment>
<evidence type="ECO:0000256" key="2">
    <source>
        <dbReference type="SAM" id="SignalP"/>
    </source>
</evidence>
<reference evidence="3" key="1">
    <citation type="submission" date="2022-11" db="EMBL/GenBank/DDBJ databases">
        <title>Nonomuraea corallina sp. nov., a new species of the genus Nonomuraea isolated from sea side sediment in Thai sea.</title>
        <authorList>
            <person name="Ngamcharungchit C."/>
            <person name="Matsumoto A."/>
            <person name="Suriyachadkun C."/>
            <person name="Panbangred W."/>
            <person name="Inahashi Y."/>
            <person name="Intra B."/>
        </authorList>
    </citation>
    <scope>NUCLEOTIDE SEQUENCE</scope>
    <source>
        <strain evidence="3">MCN248</strain>
    </source>
</reference>
<organism evidence="3 4">
    <name type="scientific">Nonomuraea corallina</name>
    <dbReference type="NCBI Taxonomy" id="2989783"/>
    <lineage>
        <taxon>Bacteria</taxon>
        <taxon>Bacillati</taxon>
        <taxon>Actinomycetota</taxon>
        <taxon>Actinomycetes</taxon>
        <taxon>Streptosporangiales</taxon>
        <taxon>Streptosporangiaceae</taxon>
        <taxon>Nonomuraea</taxon>
    </lineage>
</organism>
<evidence type="ECO:0000313" key="3">
    <source>
        <dbReference type="EMBL" id="MDA0633005.1"/>
    </source>
</evidence>
<dbReference type="RefSeq" id="WP_270153798.1">
    <property type="nucleotide sequence ID" value="NZ_JAPNNL010000015.1"/>
</dbReference>
<proteinExistence type="predicted"/>
<sequence length="346" mass="35669">MSASRRSRPSGTLPRPLTFLAAAALTTATATAVSLLPAQAGLHRAAPVPAPSSPRAVPGSPPAASPSQPGPSGPGPSGPGPSGFVTFVDTAADPGFDLPADARRTGVRWYALGHLSPASDGCAQRWAGRLAFGHDPVANRVGRLRALGGDAGLVFGGPAGEAAATCTRPDALTAAYRRAVGAFDAAYVEFELSDPGDRATVLRRARAIGALQRERPLRAGFTLPLRADGLTARDAEMLRLTREAGADIATVNVLARIEPQAAPEGRLRRLALALRAARVQVARAYGLASADEAWPRLALTCVPAGPADLSAADARALLAFAARHRLAWLSLRGAEPDPEAARILRG</sequence>